<dbReference type="NCBIfam" id="TIGR01469">
    <property type="entry name" value="cobA_cysG_Cterm"/>
    <property type="match status" value="1"/>
</dbReference>
<reference evidence="7" key="1">
    <citation type="submission" date="2018-05" db="EMBL/GenBank/DDBJ databases">
        <authorList>
            <person name="Lanie J.A."/>
            <person name="Ng W.-L."/>
            <person name="Kazmierczak K.M."/>
            <person name="Andrzejewski T.M."/>
            <person name="Davidsen T.M."/>
            <person name="Wayne K.J."/>
            <person name="Tettelin H."/>
            <person name="Glass J.I."/>
            <person name="Rusch D."/>
            <person name="Podicherti R."/>
            <person name="Tsui H.-C.T."/>
            <person name="Winkler M.E."/>
        </authorList>
    </citation>
    <scope>NUCLEOTIDE SEQUENCE</scope>
</reference>
<keyword evidence="3" id="KW-0808">Transferase</keyword>
<dbReference type="PROSITE" id="PS00839">
    <property type="entry name" value="SUMT_1"/>
    <property type="match status" value="1"/>
</dbReference>
<dbReference type="EC" id="2.1.1.107" evidence="1"/>
<dbReference type="InterPro" id="IPR000878">
    <property type="entry name" value="4pyrrol_Mease"/>
</dbReference>
<dbReference type="PANTHER" id="PTHR45790">
    <property type="entry name" value="SIROHEME SYNTHASE-RELATED"/>
    <property type="match status" value="1"/>
</dbReference>
<gene>
    <name evidence="7" type="ORF">METZ01_LOCUS71603</name>
</gene>
<dbReference type="InterPro" id="IPR014777">
    <property type="entry name" value="4pyrrole_Mease_sub1"/>
</dbReference>
<dbReference type="GO" id="GO:0032259">
    <property type="term" value="P:methylation"/>
    <property type="evidence" value="ECO:0007669"/>
    <property type="project" value="UniProtKB-KW"/>
</dbReference>
<keyword evidence="2" id="KW-0489">Methyltransferase</keyword>
<dbReference type="GO" id="GO:0004851">
    <property type="term" value="F:uroporphyrin-III C-methyltransferase activity"/>
    <property type="evidence" value="ECO:0007669"/>
    <property type="project" value="UniProtKB-EC"/>
</dbReference>
<dbReference type="AlphaFoldDB" id="A0A381TSD9"/>
<evidence type="ECO:0000259" key="6">
    <source>
        <dbReference type="Pfam" id="PF00590"/>
    </source>
</evidence>
<feature type="domain" description="Tetrapyrrole methylase" evidence="6">
    <location>
        <begin position="1"/>
        <end position="211"/>
    </location>
</feature>
<dbReference type="InterPro" id="IPR003043">
    <property type="entry name" value="Uropor_MeTrfase_CS"/>
</dbReference>
<dbReference type="SUPFAM" id="SSF53790">
    <property type="entry name" value="Tetrapyrrole methylase"/>
    <property type="match status" value="1"/>
</dbReference>
<name>A0A381TSD9_9ZZZZ</name>
<dbReference type="NCBIfam" id="NF004790">
    <property type="entry name" value="PRK06136.1"/>
    <property type="match status" value="1"/>
</dbReference>
<accession>A0A381TSD9</accession>
<evidence type="ECO:0000256" key="4">
    <source>
        <dbReference type="ARBA" id="ARBA00022691"/>
    </source>
</evidence>
<dbReference type="PANTHER" id="PTHR45790:SF3">
    <property type="entry name" value="S-ADENOSYL-L-METHIONINE-DEPENDENT UROPORPHYRINOGEN III METHYLTRANSFERASE, CHLOROPLASTIC"/>
    <property type="match status" value="1"/>
</dbReference>
<dbReference type="CDD" id="cd11642">
    <property type="entry name" value="SUMT"/>
    <property type="match status" value="1"/>
</dbReference>
<keyword evidence="5" id="KW-0627">Porphyrin biosynthesis</keyword>
<evidence type="ECO:0000256" key="1">
    <source>
        <dbReference type="ARBA" id="ARBA00012162"/>
    </source>
</evidence>
<evidence type="ECO:0000256" key="3">
    <source>
        <dbReference type="ARBA" id="ARBA00022679"/>
    </source>
</evidence>
<evidence type="ECO:0000256" key="5">
    <source>
        <dbReference type="ARBA" id="ARBA00023244"/>
    </source>
</evidence>
<evidence type="ECO:0000313" key="7">
    <source>
        <dbReference type="EMBL" id="SVA18749.1"/>
    </source>
</evidence>
<dbReference type="InterPro" id="IPR006366">
    <property type="entry name" value="CobA/CysG_C"/>
</dbReference>
<dbReference type="Pfam" id="PF00590">
    <property type="entry name" value="TP_methylase"/>
    <property type="match status" value="1"/>
</dbReference>
<sequence>VYLVGAGPGDPDLLTLRAARLLAEAEIVVHDRLIDPRVLDLISPWAEVVDVGKRPGGPADAQDRIHRLLVGAAGRYATVVRLKGGDPFVFGRGGEEAEALRSEGVGVEVVPGITSAIAGPAAAGIPVTMRGHASGFTVITGHQDPTNARSIDWEAAARLGTTLIVLMGASRADLIAERLLLGGLDADTPVAVVESATMPDQQVVRTVLADLPGTPVHAPAILVIGSVAGLDVTDAGLEDLVATTAHAASEHGGSSWLN</sequence>
<dbReference type="Gene3D" id="3.30.950.10">
    <property type="entry name" value="Methyltransferase, Cobalt-precorrin-4 Transmethylase, Domain 2"/>
    <property type="match status" value="1"/>
</dbReference>
<dbReference type="InterPro" id="IPR050161">
    <property type="entry name" value="Siro_Cobalamin_biosynth"/>
</dbReference>
<dbReference type="Gene3D" id="3.40.1010.10">
    <property type="entry name" value="Cobalt-precorrin-4 Transmethylase, Domain 1"/>
    <property type="match status" value="1"/>
</dbReference>
<keyword evidence="4" id="KW-0949">S-adenosyl-L-methionine</keyword>
<feature type="non-terminal residue" evidence="7">
    <location>
        <position position="1"/>
    </location>
</feature>
<organism evidence="7">
    <name type="scientific">marine metagenome</name>
    <dbReference type="NCBI Taxonomy" id="408172"/>
    <lineage>
        <taxon>unclassified sequences</taxon>
        <taxon>metagenomes</taxon>
        <taxon>ecological metagenomes</taxon>
    </lineage>
</organism>
<dbReference type="InterPro" id="IPR035996">
    <property type="entry name" value="4pyrrol_Methylase_sf"/>
</dbReference>
<proteinExistence type="predicted"/>
<dbReference type="InterPro" id="IPR014776">
    <property type="entry name" value="4pyrrole_Mease_sub2"/>
</dbReference>
<protein>
    <recommendedName>
        <fullName evidence="1">uroporphyrinogen-III C-methyltransferase</fullName>
        <ecNumber evidence="1">2.1.1.107</ecNumber>
    </recommendedName>
</protein>
<evidence type="ECO:0000256" key="2">
    <source>
        <dbReference type="ARBA" id="ARBA00022603"/>
    </source>
</evidence>
<dbReference type="EMBL" id="UINC01005055">
    <property type="protein sequence ID" value="SVA18749.1"/>
    <property type="molecule type" value="Genomic_DNA"/>
</dbReference>
<dbReference type="FunFam" id="3.40.1010.10:FF:000001">
    <property type="entry name" value="Siroheme synthase"/>
    <property type="match status" value="1"/>
</dbReference>
<dbReference type="PROSITE" id="PS00840">
    <property type="entry name" value="SUMT_2"/>
    <property type="match status" value="1"/>
</dbReference>
<dbReference type="GO" id="GO:0019354">
    <property type="term" value="P:siroheme biosynthetic process"/>
    <property type="evidence" value="ECO:0007669"/>
    <property type="project" value="InterPro"/>
</dbReference>